<sequence length="269" mass="30621">MYRHKERCPENEYFLDYVRYSYLMKLRRNLPKNVLDKSWPTPPAALTEASEHLRTLCMQNMVWSYCKKINPEWKHQMKQKMIASEIFKDKKDNYPQSVPKLFVNTRLNGEDLNPKVVQALGSDKMKYAVPVTKYDRKGYKPRSRQLLLTANSAVIIEEGKLKQRINYGDLKGISVSSLSDGLFVLHVPSEDNKQKGDVILQSDHVIETLTKIAICADNVNSININQGSIKFVVAQGKEGIIDFTPGSQLLVAKAKNGHLSVTAPRLNSR</sequence>
<evidence type="ECO:0000313" key="2">
    <source>
        <dbReference type="Proteomes" id="UP000192220"/>
    </source>
</evidence>
<evidence type="ECO:0000259" key="1">
    <source>
        <dbReference type="PROSITE" id="PS51757"/>
    </source>
</evidence>
<proteinExistence type="predicted"/>
<dbReference type="InParanoid" id="A0A2I4AL87"/>
<dbReference type="RefSeq" id="XP_013856243.1">
    <property type="nucleotide sequence ID" value="XM_014000789.1"/>
</dbReference>
<dbReference type="Pfam" id="PF06017">
    <property type="entry name" value="Myosin_TH1"/>
    <property type="match status" value="1"/>
</dbReference>
<dbReference type="KEGG" id="alim:106512098"/>
<reference evidence="3" key="1">
    <citation type="submission" date="2025-08" db="UniProtKB">
        <authorList>
            <consortium name="RefSeq"/>
        </authorList>
    </citation>
    <scope>IDENTIFICATION</scope>
</reference>
<feature type="domain" description="TH1" evidence="1">
    <location>
        <begin position="91"/>
        <end position="265"/>
    </location>
</feature>
<dbReference type="GO" id="GO:0016459">
    <property type="term" value="C:myosin complex"/>
    <property type="evidence" value="ECO:0007669"/>
    <property type="project" value="InterPro"/>
</dbReference>
<gene>
    <name evidence="3" type="primary">LOC106512098</name>
</gene>
<dbReference type="OrthoDB" id="6108017at2759"/>
<dbReference type="Proteomes" id="UP000192220">
    <property type="component" value="Unplaced"/>
</dbReference>
<dbReference type="AlphaFoldDB" id="A0A2I4AL87"/>
<evidence type="ECO:0000313" key="3">
    <source>
        <dbReference type="RefSeq" id="XP_013856243.1"/>
    </source>
</evidence>
<name>A0A2I4AL87_AUSLI</name>
<organism evidence="2 3">
    <name type="scientific">Austrofundulus limnaeus</name>
    <name type="common">Annual killifish</name>
    <dbReference type="NCBI Taxonomy" id="52670"/>
    <lineage>
        <taxon>Eukaryota</taxon>
        <taxon>Metazoa</taxon>
        <taxon>Chordata</taxon>
        <taxon>Craniata</taxon>
        <taxon>Vertebrata</taxon>
        <taxon>Euteleostomi</taxon>
        <taxon>Actinopterygii</taxon>
        <taxon>Neopterygii</taxon>
        <taxon>Teleostei</taxon>
        <taxon>Neoteleostei</taxon>
        <taxon>Acanthomorphata</taxon>
        <taxon>Ovalentaria</taxon>
        <taxon>Atherinomorphae</taxon>
        <taxon>Cyprinodontiformes</taxon>
        <taxon>Rivulidae</taxon>
        <taxon>Austrofundulus</taxon>
    </lineage>
</organism>
<dbReference type="GO" id="GO:0003774">
    <property type="term" value="F:cytoskeletal motor activity"/>
    <property type="evidence" value="ECO:0007669"/>
    <property type="project" value="InterPro"/>
</dbReference>
<accession>A0A2I4AL87</accession>
<dbReference type="PROSITE" id="PS51757">
    <property type="entry name" value="TH1"/>
    <property type="match status" value="1"/>
</dbReference>
<keyword evidence="2" id="KW-1185">Reference proteome</keyword>
<protein>
    <submittedName>
        <fullName evidence="3">Unconventional myosin-Ic</fullName>
    </submittedName>
</protein>
<dbReference type="InterPro" id="IPR010926">
    <property type="entry name" value="Myosin_TH1"/>
</dbReference>
<dbReference type="GeneID" id="106512098"/>
<dbReference type="STRING" id="52670.A0A2I4AL87"/>